<dbReference type="InterPro" id="IPR011992">
    <property type="entry name" value="EF-hand-dom_pair"/>
</dbReference>
<dbReference type="Pfam" id="PF13499">
    <property type="entry name" value="EF-hand_7"/>
    <property type="match status" value="1"/>
</dbReference>
<dbReference type="GO" id="GO:0005509">
    <property type="term" value="F:calcium ion binding"/>
    <property type="evidence" value="ECO:0007669"/>
    <property type="project" value="InterPro"/>
</dbReference>
<evidence type="ECO:0000256" key="3">
    <source>
        <dbReference type="ARBA" id="ARBA00022837"/>
    </source>
</evidence>
<dbReference type="Pfam" id="PF13202">
    <property type="entry name" value="EF-hand_5"/>
    <property type="match status" value="1"/>
</dbReference>
<keyword evidence="2" id="KW-0677">Repeat</keyword>
<dbReference type="InterPro" id="IPR051581">
    <property type="entry name" value="Ca-bind"/>
</dbReference>
<evidence type="ECO:0000256" key="2">
    <source>
        <dbReference type="ARBA" id="ARBA00022737"/>
    </source>
</evidence>
<dbReference type="InterPro" id="IPR002048">
    <property type="entry name" value="EF_hand_dom"/>
</dbReference>
<dbReference type="AlphaFoldDB" id="A0A7S0F140"/>
<feature type="compositionally biased region" description="Low complexity" evidence="4">
    <location>
        <begin position="1"/>
        <end position="14"/>
    </location>
</feature>
<accession>A0A7S0F140</accession>
<evidence type="ECO:0000256" key="4">
    <source>
        <dbReference type="SAM" id="MobiDB-lite"/>
    </source>
</evidence>
<name>A0A7S0F140_9CRYP</name>
<dbReference type="PROSITE" id="PS50222">
    <property type="entry name" value="EF_HAND_2"/>
    <property type="match status" value="2"/>
</dbReference>
<gene>
    <name evidence="6" type="ORF">HPHI1048_LOCUS18588</name>
</gene>
<dbReference type="SMART" id="SM00054">
    <property type="entry name" value="EFh"/>
    <property type="match status" value="2"/>
</dbReference>
<dbReference type="EMBL" id="HBEO01027496">
    <property type="protein sequence ID" value="CAD8499064.1"/>
    <property type="molecule type" value="Transcribed_RNA"/>
</dbReference>
<feature type="region of interest" description="Disordered" evidence="4">
    <location>
        <begin position="1"/>
        <end position="27"/>
    </location>
</feature>
<evidence type="ECO:0000259" key="5">
    <source>
        <dbReference type="PROSITE" id="PS50222"/>
    </source>
</evidence>
<feature type="domain" description="EF-hand" evidence="5">
    <location>
        <begin position="106"/>
        <end position="141"/>
    </location>
</feature>
<dbReference type="SUPFAM" id="SSF47473">
    <property type="entry name" value="EF-hand"/>
    <property type="match status" value="1"/>
</dbReference>
<dbReference type="Gene3D" id="1.10.238.10">
    <property type="entry name" value="EF-hand"/>
    <property type="match status" value="2"/>
</dbReference>
<dbReference type="PANTHER" id="PTHR34524">
    <property type="entry name" value="CALCYPHOSIN"/>
    <property type="match status" value="1"/>
</dbReference>
<organism evidence="6">
    <name type="scientific">Hanusia phi</name>
    <dbReference type="NCBI Taxonomy" id="3032"/>
    <lineage>
        <taxon>Eukaryota</taxon>
        <taxon>Cryptophyceae</taxon>
        <taxon>Pyrenomonadales</taxon>
        <taxon>Geminigeraceae</taxon>
        <taxon>Hanusia</taxon>
    </lineage>
</organism>
<proteinExistence type="predicted"/>
<dbReference type="InterPro" id="IPR018247">
    <property type="entry name" value="EF_Hand_1_Ca_BS"/>
</dbReference>
<dbReference type="PROSITE" id="PS00018">
    <property type="entry name" value="EF_HAND_1"/>
    <property type="match status" value="2"/>
</dbReference>
<protein>
    <recommendedName>
        <fullName evidence="5">EF-hand domain-containing protein</fullName>
    </recommendedName>
</protein>
<keyword evidence="3" id="KW-0106">Calcium</keyword>
<evidence type="ECO:0000313" key="6">
    <source>
        <dbReference type="EMBL" id="CAD8499064.1"/>
    </source>
</evidence>
<keyword evidence="1" id="KW-0479">Metal-binding</keyword>
<feature type="domain" description="EF-hand" evidence="5">
    <location>
        <begin position="27"/>
        <end position="62"/>
    </location>
</feature>
<sequence>MAAAAASANAMNQATRKRHEAARRMQEEEHKIFKLMRKYDRSQDGKLDKKEFGDLMQEVNEGVRPSSEEIAYIYQVADREGKGDMDGTLDLEEVKSAIGSWRAYLQNKSQIDEAFKKYDQDGSGKLEFDDLKKLLTDLNDGTPPSDKEVQEVMDKADGKDGQFQGALGRMDILYAIGVWYSYVDHLQKQEEVSSCCSIC</sequence>
<reference evidence="6" key="1">
    <citation type="submission" date="2021-01" db="EMBL/GenBank/DDBJ databases">
        <authorList>
            <person name="Corre E."/>
            <person name="Pelletier E."/>
            <person name="Niang G."/>
            <person name="Scheremetjew M."/>
            <person name="Finn R."/>
            <person name="Kale V."/>
            <person name="Holt S."/>
            <person name="Cochrane G."/>
            <person name="Meng A."/>
            <person name="Brown T."/>
            <person name="Cohen L."/>
        </authorList>
    </citation>
    <scope>NUCLEOTIDE SEQUENCE</scope>
    <source>
        <strain evidence="6">CCMP325</strain>
    </source>
</reference>
<dbReference type="PANTHER" id="PTHR34524:SF6">
    <property type="entry name" value="CALCYPHOSINE LIKE"/>
    <property type="match status" value="1"/>
</dbReference>
<dbReference type="CDD" id="cd00051">
    <property type="entry name" value="EFh"/>
    <property type="match status" value="1"/>
</dbReference>
<evidence type="ECO:0000256" key="1">
    <source>
        <dbReference type="ARBA" id="ARBA00022723"/>
    </source>
</evidence>